<dbReference type="Pfam" id="PF08570">
    <property type="entry name" value="DUF1761"/>
    <property type="match status" value="1"/>
</dbReference>
<feature type="transmembrane region" description="Helical" evidence="1">
    <location>
        <begin position="114"/>
        <end position="130"/>
    </location>
</feature>
<feature type="transmembrane region" description="Helical" evidence="1">
    <location>
        <begin position="49"/>
        <end position="69"/>
    </location>
</feature>
<keyword evidence="1" id="KW-0812">Transmembrane</keyword>
<name>A0A975ZR76_9RHOB</name>
<evidence type="ECO:0000256" key="1">
    <source>
        <dbReference type="SAM" id="Phobius"/>
    </source>
</evidence>
<reference evidence="2 3" key="1">
    <citation type="submission" date="2016-10" db="EMBL/GenBank/DDBJ databases">
        <authorList>
            <person name="Varghese N."/>
            <person name="Submissions S."/>
        </authorList>
    </citation>
    <scope>NUCLEOTIDE SEQUENCE [LARGE SCALE GENOMIC DNA]</scope>
    <source>
        <strain evidence="2 3">FF3</strain>
    </source>
</reference>
<dbReference type="GeneID" id="80821276"/>
<accession>A0A975ZR76</accession>
<dbReference type="InterPro" id="IPR013879">
    <property type="entry name" value="DUF1761"/>
</dbReference>
<keyword evidence="3" id="KW-1185">Reference proteome</keyword>
<sequence length="131" mass="13714">MDFLSVLIAAAVGFGLGAVWYMVLAEPWMAAAGIKRGADGKPEGGQSPAIFAITFVMLLLVAGMMRHTFALSGVDTLGKGFLSGLGIGLFFISPWIVINNLYGDRPFKLSLIDGGYATSACALMGLVLVLL</sequence>
<evidence type="ECO:0000313" key="2">
    <source>
        <dbReference type="EMBL" id="SEK11872.1"/>
    </source>
</evidence>
<dbReference type="EMBL" id="FNYY01000044">
    <property type="protein sequence ID" value="SEK11872.1"/>
    <property type="molecule type" value="Genomic_DNA"/>
</dbReference>
<keyword evidence="1" id="KW-1133">Transmembrane helix</keyword>
<protein>
    <recommendedName>
        <fullName evidence="4">DUF1761 domain-containing protein</fullName>
    </recommendedName>
</protein>
<keyword evidence="1" id="KW-0472">Membrane</keyword>
<dbReference type="Proteomes" id="UP000182932">
    <property type="component" value="Unassembled WGS sequence"/>
</dbReference>
<evidence type="ECO:0000313" key="3">
    <source>
        <dbReference type="Proteomes" id="UP000182932"/>
    </source>
</evidence>
<feature type="transmembrane region" description="Helical" evidence="1">
    <location>
        <begin position="81"/>
        <end position="102"/>
    </location>
</feature>
<organism evidence="2 3">
    <name type="scientific">Marinovum algicola</name>
    <dbReference type="NCBI Taxonomy" id="42444"/>
    <lineage>
        <taxon>Bacteria</taxon>
        <taxon>Pseudomonadati</taxon>
        <taxon>Pseudomonadota</taxon>
        <taxon>Alphaproteobacteria</taxon>
        <taxon>Rhodobacterales</taxon>
        <taxon>Roseobacteraceae</taxon>
        <taxon>Marinovum</taxon>
    </lineage>
</organism>
<gene>
    <name evidence="2" type="ORF">SAMN04487940_1441</name>
</gene>
<dbReference type="RefSeq" id="WP_074840554.1">
    <property type="nucleotide sequence ID" value="NZ_CATLQZ010000002.1"/>
</dbReference>
<evidence type="ECO:0008006" key="4">
    <source>
        <dbReference type="Google" id="ProtNLM"/>
    </source>
</evidence>
<proteinExistence type="predicted"/>
<dbReference type="AlphaFoldDB" id="A0A975ZR76"/>
<comment type="caution">
    <text evidence="2">The sequence shown here is derived from an EMBL/GenBank/DDBJ whole genome shotgun (WGS) entry which is preliminary data.</text>
</comment>